<evidence type="ECO:0000256" key="1">
    <source>
        <dbReference type="SAM" id="Phobius"/>
    </source>
</evidence>
<dbReference type="Proteomes" id="UP001497744">
    <property type="component" value="Unassembled WGS sequence"/>
</dbReference>
<keyword evidence="1" id="KW-1133">Transmembrane helix</keyword>
<dbReference type="EMBL" id="BPLF01000001">
    <property type="protein sequence ID" value="GIX60959.1"/>
    <property type="molecule type" value="Genomic_DNA"/>
</dbReference>
<dbReference type="GeneID" id="94192442"/>
<organism evidence="2 3">
    <name type="scientific">Babesia caballi</name>
    <dbReference type="NCBI Taxonomy" id="5871"/>
    <lineage>
        <taxon>Eukaryota</taxon>
        <taxon>Sar</taxon>
        <taxon>Alveolata</taxon>
        <taxon>Apicomplexa</taxon>
        <taxon>Aconoidasida</taxon>
        <taxon>Piroplasmida</taxon>
        <taxon>Babesiidae</taxon>
        <taxon>Babesia</taxon>
    </lineage>
</organism>
<evidence type="ECO:0000313" key="2">
    <source>
        <dbReference type="EMBL" id="GIX60959.1"/>
    </source>
</evidence>
<keyword evidence="1" id="KW-0812">Transmembrane</keyword>
<dbReference type="AlphaFoldDB" id="A0AAV4LQD0"/>
<protein>
    <submittedName>
        <fullName evidence="2">LysR family transcriptional regulator</fullName>
    </submittedName>
</protein>
<comment type="caution">
    <text evidence="2">The sequence shown here is derived from an EMBL/GenBank/DDBJ whole genome shotgun (WGS) entry which is preliminary data.</text>
</comment>
<dbReference type="RefSeq" id="XP_067713030.1">
    <property type="nucleotide sequence ID" value="XM_067856929.1"/>
</dbReference>
<gene>
    <name evidence="2" type="ORF">BcabD6B2_03940</name>
</gene>
<reference evidence="2 3" key="1">
    <citation type="submission" date="2021-06" db="EMBL/GenBank/DDBJ databases">
        <title>Genome sequence of Babesia caballi.</title>
        <authorList>
            <person name="Yamagishi J."/>
            <person name="Kidaka T."/>
            <person name="Ochi A."/>
        </authorList>
    </citation>
    <scope>NUCLEOTIDE SEQUENCE [LARGE SCALE GENOMIC DNA]</scope>
    <source>
        <strain evidence="2">USDA-D6B2</strain>
    </source>
</reference>
<feature type="transmembrane region" description="Helical" evidence="1">
    <location>
        <begin position="154"/>
        <end position="181"/>
    </location>
</feature>
<accession>A0AAV4LQD0</accession>
<proteinExistence type="predicted"/>
<keyword evidence="3" id="KW-1185">Reference proteome</keyword>
<evidence type="ECO:0000313" key="3">
    <source>
        <dbReference type="Proteomes" id="UP001497744"/>
    </source>
</evidence>
<keyword evidence="1" id="KW-0472">Membrane</keyword>
<name>A0AAV4LQD0_BABCB</name>
<sequence length="202" mass="20618">MRNQKTIAVLRDLGLPKLNAATTLLEVLVNLVDGPALVHLVEKGVLTLAAGTLPDVADGAGVELRQTAMVEGVAAKVAAEQLAVALADVANGGVHVVASLIQRILLLAKSNDLEVLGLAHGTKPLLAVGLVDELQAADVVAVGAAITQKQHVTVIAIFLLAQLAALVVLDHVLVLVAQAVLTLKVAQVNLADALGVQEPGGR</sequence>